<reference evidence="1 2" key="1">
    <citation type="submission" date="2022-01" db="EMBL/GenBank/DDBJ databases">
        <authorList>
            <person name="Xiong W."/>
            <person name="Schranz E."/>
        </authorList>
    </citation>
    <scope>NUCLEOTIDE SEQUENCE [LARGE SCALE GENOMIC DNA]</scope>
</reference>
<evidence type="ECO:0000313" key="2">
    <source>
        <dbReference type="Proteomes" id="UP001157418"/>
    </source>
</evidence>
<name>A0AAU9LL04_9ASTR</name>
<sequence length="238" mass="27197">MYSGENTIPTKKSILGKESFTRGTLSLDFSVVGGCTSWRWFKGWQRWSLDWRAMARDTSDVEEWRRSAFIGPTQIWPPKFVHKTHNLKIITHTSGNSMDVKEVKEETEMQKAKMKMSREKIQGEELTNAEQIALVDKCNKHKPKRQINLCEGHLCADVSEIRWRPIKFWINSDEAKSEGQPKSYSLGPKAMELGLEFHGEVGAVVVNIQLVDLVVSHVLNCIIFSSKLQMLSVTGNRF</sequence>
<proteinExistence type="predicted"/>
<dbReference type="AlphaFoldDB" id="A0AAU9LL04"/>
<dbReference type="Proteomes" id="UP001157418">
    <property type="component" value="Unassembled WGS sequence"/>
</dbReference>
<comment type="caution">
    <text evidence="1">The sequence shown here is derived from an EMBL/GenBank/DDBJ whole genome shotgun (WGS) entry which is preliminary data.</text>
</comment>
<protein>
    <submittedName>
        <fullName evidence="1">Uncharacterized protein</fullName>
    </submittedName>
</protein>
<dbReference type="EMBL" id="CAKMRJ010000001">
    <property type="protein sequence ID" value="CAH1414257.1"/>
    <property type="molecule type" value="Genomic_DNA"/>
</dbReference>
<keyword evidence="2" id="KW-1185">Reference proteome</keyword>
<accession>A0AAU9LL04</accession>
<organism evidence="1 2">
    <name type="scientific">Lactuca virosa</name>
    <dbReference type="NCBI Taxonomy" id="75947"/>
    <lineage>
        <taxon>Eukaryota</taxon>
        <taxon>Viridiplantae</taxon>
        <taxon>Streptophyta</taxon>
        <taxon>Embryophyta</taxon>
        <taxon>Tracheophyta</taxon>
        <taxon>Spermatophyta</taxon>
        <taxon>Magnoliopsida</taxon>
        <taxon>eudicotyledons</taxon>
        <taxon>Gunneridae</taxon>
        <taxon>Pentapetalae</taxon>
        <taxon>asterids</taxon>
        <taxon>campanulids</taxon>
        <taxon>Asterales</taxon>
        <taxon>Asteraceae</taxon>
        <taxon>Cichorioideae</taxon>
        <taxon>Cichorieae</taxon>
        <taxon>Lactucinae</taxon>
        <taxon>Lactuca</taxon>
    </lineage>
</organism>
<gene>
    <name evidence="1" type="ORF">LVIROSA_LOCUS2179</name>
</gene>
<evidence type="ECO:0000313" key="1">
    <source>
        <dbReference type="EMBL" id="CAH1414257.1"/>
    </source>
</evidence>